<keyword evidence="2" id="KW-0812">Transmembrane</keyword>
<feature type="transmembrane region" description="Helical" evidence="2">
    <location>
        <begin position="178"/>
        <end position="198"/>
    </location>
</feature>
<keyword evidence="2" id="KW-0472">Membrane</keyword>
<comment type="caution">
    <text evidence="3">The sequence shown here is derived from an EMBL/GenBank/DDBJ whole genome shotgun (WGS) entry which is preliminary data.</text>
</comment>
<feature type="transmembrane region" description="Helical" evidence="2">
    <location>
        <begin position="210"/>
        <end position="230"/>
    </location>
</feature>
<protein>
    <recommendedName>
        <fullName evidence="5">DUF998 domain-containing protein</fullName>
    </recommendedName>
</protein>
<reference evidence="3 4" key="1">
    <citation type="journal article" date="2018" name="PLoS ONE">
        <title>The draft genome of Kipferlia bialata reveals reductive genome evolution in fornicate parasites.</title>
        <authorList>
            <person name="Tanifuji G."/>
            <person name="Takabayashi S."/>
            <person name="Kume K."/>
            <person name="Takagi M."/>
            <person name="Nakayama T."/>
            <person name="Kamikawa R."/>
            <person name="Inagaki Y."/>
            <person name="Hashimoto T."/>
        </authorList>
    </citation>
    <scope>NUCLEOTIDE SEQUENCE [LARGE SCALE GENOMIC DNA]</scope>
    <source>
        <strain evidence="3">NY0173</strain>
    </source>
</reference>
<proteinExistence type="predicted"/>
<evidence type="ECO:0000313" key="4">
    <source>
        <dbReference type="Proteomes" id="UP000265618"/>
    </source>
</evidence>
<feature type="transmembrane region" description="Helical" evidence="2">
    <location>
        <begin position="236"/>
        <end position="256"/>
    </location>
</feature>
<dbReference type="AlphaFoldDB" id="A0A9K3CT29"/>
<feature type="region of interest" description="Disordered" evidence="1">
    <location>
        <begin position="18"/>
        <end position="46"/>
    </location>
</feature>
<keyword evidence="4" id="KW-1185">Reference proteome</keyword>
<dbReference type="Proteomes" id="UP000265618">
    <property type="component" value="Unassembled WGS sequence"/>
</dbReference>
<evidence type="ECO:0000256" key="2">
    <source>
        <dbReference type="SAM" id="Phobius"/>
    </source>
</evidence>
<feature type="transmembrane region" description="Helical" evidence="2">
    <location>
        <begin position="108"/>
        <end position="129"/>
    </location>
</feature>
<feature type="transmembrane region" description="Helical" evidence="2">
    <location>
        <begin position="141"/>
        <end position="158"/>
    </location>
</feature>
<evidence type="ECO:0000313" key="3">
    <source>
        <dbReference type="EMBL" id="GIQ82131.1"/>
    </source>
</evidence>
<sequence>MHPMPHHRVHPVKQTVCVSSHTHDSPPGTHGQPQGHPHAEKGSSPSKTPRLLGFVLLVVLPLNVAFSGWYLLSDSTYDPIMGLARIALNISDAGSCDINPLGCRHFKYTFILGGLTAVAMVMSVAIAIGRRGRSRVPHLRTALCGLTLGVTVPLVGVFHPDRGTLVWEGMSSMRMHSIFAAITFLFLLVTNLVVRYHVSGYGRIHSRLSRLLGLITMGSLVLFIPRSLYLALGIEWAFVVASYSWLLSQILMGAIWSR</sequence>
<keyword evidence="2" id="KW-1133">Transmembrane helix</keyword>
<dbReference type="EMBL" id="BDIP01000600">
    <property type="protein sequence ID" value="GIQ82131.1"/>
    <property type="molecule type" value="Genomic_DNA"/>
</dbReference>
<name>A0A9K3CT29_9EUKA</name>
<gene>
    <name evidence="3" type="ORF">KIPB_003216</name>
</gene>
<organism evidence="3 4">
    <name type="scientific">Kipferlia bialata</name>
    <dbReference type="NCBI Taxonomy" id="797122"/>
    <lineage>
        <taxon>Eukaryota</taxon>
        <taxon>Metamonada</taxon>
        <taxon>Carpediemonas-like organisms</taxon>
        <taxon>Kipferlia</taxon>
    </lineage>
</organism>
<evidence type="ECO:0008006" key="5">
    <source>
        <dbReference type="Google" id="ProtNLM"/>
    </source>
</evidence>
<accession>A0A9K3CT29</accession>
<evidence type="ECO:0000256" key="1">
    <source>
        <dbReference type="SAM" id="MobiDB-lite"/>
    </source>
</evidence>
<feature type="compositionally biased region" description="Low complexity" evidence="1">
    <location>
        <begin position="26"/>
        <end position="36"/>
    </location>
</feature>
<feature type="transmembrane region" description="Helical" evidence="2">
    <location>
        <begin position="51"/>
        <end position="72"/>
    </location>
</feature>